<dbReference type="InterPro" id="IPR011650">
    <property type="entry name" value="Peptidase_M20_dimer"/>
</dbReference>
<proteinExistence type="inferred from homology"/>
<feature type="binding site" evidence="3">
    <location>
        <position position="354"/>
    </location>
    <ligand>
        <name>Mn(2+)</name>
        <dbReference type="ChEBI" id="CHEBI:29035"/>
        <label>2</label>
    </ligand>
</feature>
<dbReference type="PANTHER" id="PTHR11014">
    <property type="entry name" value="PEPTIDASE M20 FAMILY MEMBER"/>
    <property type="match status" value="1"/>
</dbReference>
<dbReference type="KEGG" id="tbk:HF295_00620"/>
<organism evidence="5 6">
    <name type="scientific">Hujiaoplasma nucleasis</name>
    <dbReference type="NCBI Taxonomy" id="2725268"/>
    <lineage>
        <taxon>Bacteria</taxon>
        <taxon>Bacillati</taxon>
        <taxon>Mycoplasmatota</taxon>
        <taxon>Mollicutes</taxon>
        <taxon>Candidatus Izemoplasmatales</taxon>
        <taxon>Hujiaoplasmataceae</taxon>
        <taxon>Hujiaoplasma</taxon>
    </lineage>
</organism>
<dbReference type="GO" id="GO:0016787">
    <property type="term" value="F:hydrolase activity"/>
    <property type="evidence" value="ECO:0007669"/>
    <property type="project" value="UniProtKB-KW"/>
</dbReference>
<dbReference type="PIRSF" id="PIRSF005962">
    <property type="entry name" value="Pept_M20D_amidohydro"/>
    <property type="match status" value="1"/>
</dbReference>
<keyword evidence="3" id="KW-0479">Metal-binding</keyword>
<dbReference type="RefSeq" id="WP_312031908.1">
    <property type="nucleotide sequence ID" value="NZ_CP051151.1"/>
</dbReference>
<keyword evidence="3" id="KW-0464">Manganese</keyword>
<dbReference type="NCBIfam" id="TIGR01891">
    <property type="entry name" value="amidohydrolases"/>
    <property type="match status" value="1"/>
</dbReference>
<comment type="similarity">
    <text evidence="1">Belongs to the peptidase M20 family.</text>
</comment>
<dbReference type="PANTHER" id="PTHR11014:SF63">
    <property type="entry name" value="METALLOPEPTIDASE, PUTATIVE (AFU_ORTHOLOGUE AFUA_6G09600)-RELATED"/>
    <property type="match status" value="1"/>
</dbReference>
<dbReference type="SUPFAM" id="SSF53187">
    <property type="entry name" value="Zn-dependent exopeptidases"/>
    <property type="match status" value="1"/>
</dbReference>
<evidence type="ECO:0000256" key="2">
    <source>
        <dbReference type="ARBA" id="ARBA00022801"/>
    </source>
</evidence>
<feature type="binding site" evidence="3">
    <location>
        <position position="95"/>
    </location>
    <ligand>
        <name>Mn(2+)</name>
        <dbReference type="ChEBI" id="CHEBI:29035"/>
        <label>2</label>
    </ligand>
</feature>
<dbReference type="Proteomes" id="UP000512167">
    <property type="component" value="Chromosome"/>
</dbReference>
<dbReference type="EMBL" id="CP051151">
    <property type="protein sequence ID" value="QLY39440.1"/>
    <property type="molecule type" value="Genomic_DNA"/>
</dbReference>
<dbReference type="FunFam" id="3.30.70.360:FF:000014">
    <property type="entry name" value="N-acyl-L-amino acid amidohydrolase"/>
    <property type="match status" value="1"/>
</dbReference>
<evidence type="ECO:0000313" key="6">
    <source>
        <dbReference type="Proteomes" id="UP000512167"/>
    </source>
</evidence>
<name>A0A7L6MZM5_9MOLU</name>
<dbReference type="InterPro" id="IPR017439">
    <property type="entry name" value="Amidohydrolase"/>
</dbReference>
<evidence type="ECO:0000256" key="1">
    <source>
        <dbReference type="ARBA" id="ARBA00006153"/>
    </source>
</evidence>
<accession>A0A7L6MZM5</accession>
<evidence type="ECO:0000313" key="5">
    <source>
        <dbReference type="EMBL" id="QLY39440.1"/>
    </source>
</evidence>
<dbReference type="Gene3D" id="3.40.630.10">
    <property type="entry name" value="Zn peptidases"/>
    <property type="match status" value="1"/>
</dbReference>
<protein>
    <submittedName>
        <fullName evidence="5">Amidohydrolase</fullName>
    </submittedName>
</protein>
<feature type="binding site" evidence="3">
    <location>
        <position position="93"/>
    </location>
    <ligand>
        <name>Mn(2+)</name>
        <dbReference type="ChEBI" id="CHEBI:29035"/>
        <label>2</label>
    </ligand>
</feature>
<dbReference type="InterPro" id="IPR036264">
    <property type="entry name" value="Bact_exopeptidase_dim_dom"/>
</dbReference>
<evidence type="ECO:0000256" key="3">
    <source>
        <dbReference type="PIRSR" id="PIRSR005962-1"/>
    </source>
</evidence>
<reference evidence="5 6" key="1">
    <citation type="submission" date="2020-04" db="EMBL/GenBank/DDBJ databases">
        <authorList>
            <person name="Zheng R.K."/>
            <person name="Sun C.M."/>
        </authorList>
    </citation>
    <scope>NUCLEOTIDE SEQUENCE [LARGE SCALE GENOMIC DNA]</scope>
    <source>
        <strain evidence="6">zrk29</strain>
    </source>
</reference>
<comment type="cofactor">
    <cofactor evidence="3">
        <name>Mn(2+)</name>
        <dbReference type="ChEBI" id="CHEBI:29035"/>
    </cofactor>
    <text evidence="3">The Mn(2+) ion enhances activity.</text>
</comment>
<dbReference type="InterPro" id="IPR002933">
    <property type="entry name" value="Peptidase_M20"/>
</dbReference>
<dbReference type="AlphaFoldDB" id="A0A7L6MZM5"/>
<dbReference type="GO" id="GO:0046872">
    <property type="term" value="F:metal ion binding"/>
    <property type="evidence" value="ECO:0007669"/>
    <property type="project" value="UniProtKB-KW"/>
</dbReference>
<sequence>MNLKDYVIEKRRHFHQFPEVGFHCKKTSQDIEVYLRELKVDHIHHVGVHSLIGVVQNGQGPTIGLRADFDALNILEDTELDFSSKNKGKMHACGHDAHTAMLLGTCKYLTEHKEEWTGTIKFIFQEAEEGPAPGGALAIVKSGLLDDVEDFYALHVSPQYETGVMAINYGPAMAAADTIHIEFIGKGAHAALPEEGIDPIIMQAEYIMSIQNIITRKISPMERSVITIAKVEAGTTHNVIPENAKLMGTVRTFSQNVRDKIRQELEKLAMSIANRHGGKLKFKYEYGYDPVINNKDSVDFFVQSAQAVLGKDSVEILELPMAGGEDFSRYINLKQGALAWLGVKQVDKETHNIHHPKFNLNEDALMNGVQIFIELIKRRNH</sequence>
<feature type="domain" description="Peptidase M20 dimerisation" evidence="4">
    <location>
        <begin position="178"/>
        <end position="273"/>
    </location>
</feature>
<keyword evidence="6" id="KW-1185">Reference proteome</keyword>
<gene>
    <name evidence="5" type="ORF">HF295_00620</name>
</gene>
<dbReference type="Pfam" id="PF01546">
    <property type="entry name" value="Peptidase_M20"/>
    <property type="match status" value="1"/>
</dbReference>
<feature type="binding site" evidence="3">
    <location>
        <position position="155"/>
    </location>
    <ligand>
        <name>Mn(2+)</name>
        <dbReference type="ChEBI" id="CHEBI:29035"/>
        <label>2</label>
    </ligand>
</feature>
<evidence type="ECO:0000259" key="4">
    <source>
        <dbReference type="Pfam" id="PF07687"/>
    </source>
</evidence>
<feature type="binding site" evidence="3">
    <location>
        <position position="129"/>
    </location>
    <ligand>
        <name>Mn(2+)</name>
        <dbReference type="ChEBI" id="CHEBI:29035"/>
        <label>2</label>
    </ligand>
</feature>
<keyword evidence="2 5" id="KW-0378">Hydrolase</keyword>
<dbReference type="SUPFAM" id="SSF55031">
    <property type="entry name" value="Bacterial exopeptidase dimerisation domain"/>
    <property type="match status" value="1"/>
</dbReference>
<dbReference type="Pfam" id="PF07687">
    <property type="entry name" value="M20_dimer"/>
    <property type="match status" value="1"/>
</dbReference>
<dbReference type="Gene3D" id="3.30.70.360">
    <property type="match status" value="1"/>
</dbReference>